<dbReference type="Proteomes" id="UP001162992">
    <property type="component" value="Chromosome 6"/>
</dbReference>
<keyword evidence="2" id="KW-1185">Reference proteome</keyword>
<comment type="caution">
    <text evidence="1">The sequence shown here is derived from an EMBL/GenBank/DDBJ whole genome shotgun (WGS) entry which is preliminary data.</text>
</comment>
<evidence type="ECO:0000313" key="2">
    <source>
        <dbReference type="Proteomes" id="UP001162992"/>
    </source>
</evidence>
<gene>
    <name evidence="1" type="ORF">O6H91_06G145300</name>
</gene>
<organism evidence="1 2">
    <name type="scientific">Diphasiastrum complanatum</name>
    <name type="common">Issler's clubmoss</name>
    <name type="synonym">Lycopodium complanatum</name>
    <dbReference type="NCBI Taxonomy" id="34168"/>
    <lineage>
        <taxon>Eukaryota</taxon>
        <taxon>Viridiplantae</taxon>
        <taxon>Streptophyta</taxon>
        <taxon>Embryophyta</taxon>
        <taxon>Tracheophyta</taxon>
        <taxon>Lycopodiopsida</taxon>
        <taxon>Lycopodiales</taxon>
        <taxon>Lycopodiaceae</taxon>
        <taxon>Lycopodioideae</taxon>
        <taxon>Diphasiastrum</taxon>
    </lineage>
</organism>
<evidence type="ECO:0000313" key="1">
    <source>
        <dbReference type="EMBL" id="KAJ7554561.1"/>
    </source>
</evidence>
<reference evidence="2" key="1">
    <citation type="journal article" date="2024" name="Proc. Natl. Acad. Sci. U.S.A.">
        <title>Extraordinary preservation of gene collinearity over three hundred million years revealed in homosporous lycophytes.</title>
        <authorList>
            <person name="Li C."/>
            <person name="Wickell D."/>
            <person name="Kuo L.Y."/>
            <person name="Chen X."/>
            <person name="Nie B."/>
            <person name="Liao X."/>
            <person name="Peng D."/>
            <person name="Ji J."/>
            <person name="Jenkins J."/>
            <person name="Williams M."/>
            <person name="Shu S."/>
            <person name="Plott C."/>
            <person name="Barry K."/>
            <person name="Rajasekar S."/>
            <person name="Grimwood J."/>
            <person name="Han X."/>
            <person name="Sun S."/>
            <person name="Hou Z."/>
            <person name="He W."/>
            <person name="Dai G."/>
            <person name="Sun C."/>
            <person name="Schmutz J."/>
            <person name="Leebens-Mack J.H."/>
            <person name="Li F.W."/>
            <person name="Wang L."/>
        </authorList>
    </citation>
    <scope>NUCLEOTIDE SEQUENCE [LARGE SCALE GENOMIC DNA]</scope>
    <source>
        <strain evidence="2">cv. PW_Plant_1</strain>
    </source>
</reference>
<protein>
    <submittedName>
        <fullName evidence="1">Uncharacterized protein</fullName>
    </submittedName>
</protein>
<name>A0ACC2DJS1_DIPCM</name>
<dbReference type="EMBL" id="CM055097">
    <property type="protein sequence ID" value="KAJ7554561.1"/>
    <property type="molecule type" value="Genomic_DNA"/>
</dbReference>
<proteinExistence type="predicted"/>
<sequence length="899" mass="99379">MAPPLAYKKNFRVTPALQVFYSGGPVRLLPDGSHVACACGEEVKVVEVSSGTVFKTLEGDSELVTSLAVTPDGKSIFVASRSRQIKHWEIQSTICLRAWKAHESPIADMSVDPSGGLLATASADRSIFIWDVEGGYCTHAFRGHKGVVTSILFHPDVHRSLLFSGSDDATVRVWDLVMKKCVAVLDKHFSTITSLAVSTNHLSLLTAGRDKVVNVWSVHDYSLKATVPVFEAVEAVCIVPDGWLAPGSQNFNEEKFLSKKQKKTSGSSLRFFTVGERGLIRAWLADGAVCVYEQKTSDAMIGFDKEETKGGLVAASLTHSPEGLMCVTADQRLLFYELTQPHSQDIDFTLNKRLIGYNDEVTDLKFLGGDSLLAVSTNSEQVRLYDLTSMACTKELSGHTDTVLCLDSSMSSSGKLLLASGGKDHMLRLWDVETGSCLAIAAGHMAAIGAITFSKKDCTFIITGSNDRTIKLWNLEGALEGIFSEMPMKLSSQAVIAAHDKDINAVAVAPNNSLVCSGSQDRTARVFKLPELIPTVTLRGHKRGIWSVEFSPVDQCVVTASGDKTVRIWALTDGSCLKTFEGHVASVLKVIFLSRGTQLVSAGADGLVKLWSIRTTECINTFDEHNDKIWALAVSQNEVLATGGGDSVVNVWVDCTEADEEAAVKQEEEEALKDQDLANALADTDFVKAINLAFELRRPFKLLNVFTELSRQDREDQLMQKILKNLEKEHVHLLLKYIRDWNSKSKFCHTAQRILMSLFLVLPPKEIVKVPGIRELLEGIIPYSHRHFTRIDRLARSTYLLDYTLACMSVLLPPQEVLVDQGNRYQESQIETSCVTKSEEQHYASGQEEIFLKDNGLQLESKIAEIRNSTEDVLSKSIKRQIRAKKRKRDNRTQFQQLV</sequence>
<accession>A0ACC2DJS1</accession>